<evidence type="ECO:0000256" key="3">
    <source>
        <dbReference type="ARBA" id="ARBA00022737"/>
    </source>
</evidence>
<dbReference type="AlphaFoldDB" id="A0A1A9WZA8"/>
<keyword evidence="4" id="KW-0175">Coiled coil</keyword>
<dbReference type="Gene3D" id="3.10.100.10">
    <property type="entry name" value="Mannose-Binding Protein A, subunit A"/>
    <property type="match status" value="1"/>
</dbReference>
<dbReference type="Pfam" id="PF08216">
    <property type="entry name" value="CTNNBL"/>
    <property type="match status" value="1"/>
</dbReference>
<dbReference type="VEuPathDB" id="VectorBase:GBRI038232"/>
<dbReference type="InterPro" id="IPR016024">
    <property type="entry name" value="ARM-type_fold"/>
</dbReference>
<evidence type="ECO:0000256" key="4">
    <source>
        <dbReference type="ARBA" id="ARBA00023054"/>
    </source>
</evidence>
<feature type="domain" description="C-type lectin" evidence="8">
    <location>
        <begin position="21"/>
        <end position="94"/>
    </location>
</feature>
<dbReference type="SUPFAM" id="SSF48371">
    <property type="entry name" value="ARM repeat"/>
    <property type="match status" value="1"/>
</dbReference>
<dbReference type="PROSITE" id="PS00615">
    <property type="entry name" value="C_TYPE_LECTIN_1"/>
    <property type="match status" value="1"/>
</dbReference>
<reference evidence="9" key="2">
    <citation type="submission" date="2020-05" db="UniProtKB">
        <authorList>
            <consortium name="EnsemblMetazoa"/>
        </authorList>
    </citation>
    <scope>IDENTIFICATION</scope>
    <source>
        <strain evidence="9">IAEA</strain>
    </source>
</reference>
<dbReference type="PANTHER" id="PTHR14978:SF0">
    <property type="entry name" value="BETA-CATENIN-LIKE PROTEIN 1"/>
    <property type="match status" value="1"/>
</dbReference>
<reference evidence="10" key="1">
    <citation type="submission" date="2014-03" db="EMBL/GenBank/DDBJ databases">
        <authorList>
            <person name="Aksoy S."/>
            <person name="Warren W."/>
            <person name="Wilson R.K."/>
        </authorList>
    </citation>
    <scope>NUCLEOTIDE SEQUENCE [LARGE SCALE GENOMIC DNA]</scope>
    <source>
        <strain evidence="10">IAEA</strain>
    </source>
</reference>
<comment type="subcellular location">
    <subcellularLocation>
        <location evidence="1">Nucleus</location>
    </subcellularLocation>
</comment>
<dbReference type="FunFam" id="1.25.10.10:FF:000376">
    <property type="entry name" value="beta-catenin-like protein 1"/>
    <property type="match status" value="1"/>
</dbReference>
<dbReference type="InterPro" id="IPR011989">
    <property type="entry name" value="ARM-like"/>
</dbReference>
<evidence type="ECO:0000256" key="7">
    <source>
        <dbReference type="SAM" id="MobiDB-lite"/>
    </source>
</evidence>
<dbReference type="CDD" id="cd00037">
    <property type="entry name" value="CLECT"/>
    <property type="match status" value="1"/>
</dbReference>
<dbReference type="EnsemblMetazoa" id="GBRI038232-RA">
    <property type="protein sequence ID" value="GBRI038232-PA"/>
    <property type="gene ID" value="GBRI038232"/>
</dbReference>
<evidence type="ECO:0000256" key="2">
    <source>
        <dbReference type="ARBA" id="ARBA00022553"/>
    </source>
</evidence>
<dbReference type="PROSITE" id="PS50041">
    <property type="entry name" value="C_TYPE_LECTIN_2"/>
    <property type="match status" value="1"/>
</dbReference>
<dbReference type="InterPro" id="IPR001304">
    <property type="entry name" value="C-type_lectin-like"/>
</dbReference>
<dbReference type="SUPFAM" id="SSF56436">
    <property type="entry name" value="C-type lectin-like"/>
    <property type="match status" value="1"/>
</dbReference>
<sequence length="675" mass="77270">RLCDFKGCDRPDLQPSHINGWFWTATLQKLAPTTERNQGDWSPTGGIGLPQPDNREYKQNGAPENCLALLNQFYNDGVNWHDVACHHKKPFLCEENDALLKYPEATPKRPHEDDIEDIGTPEQPRNRQEENHKRMKRIAQAKEAAEFTKHNEFSSSTETISGVAASLLDPELTEEQRLNILKYVESEEAEGEVLDEQGLKKLLLVFEKKNLKNQELRIKYPDNPAKFMDSEIELHDMIQELKAVAAVPDLYPTLVELNGIPSILELLSHPNTDIAVAIVDLLQEITDVDILNESSEGAIILIDALRKQQICALLVQNMERLNEQIREEADGVHNTLAIVENLTEINTAIAYEAAQQGLMTWLLKRLKQKPPYDANKLYCSEILSILIQNNNENRLLLGELDGIDILLQQLAIYKRHDPVTTEEQEYMENMFNCLCSALMTKENRERFLKGEGLQLMNLMLREKKMSRNGSLKVLDHSMSGPDGRENCNKFVDILGLRTIFPLFMKTPKRNKKRLISSDAHEEHVCAVIASMLRNCKGSQRQRLLSKFTENDHEKVDRLLELHLKYLNKLDIVDREINQQQKTSNIDEDEEAESNYLKRLTGGLFTLQMIDYIVLEVSATSEAIKQRVLQILNLRGASVKAIRSVMREYAENLGDDGDSEWKEQEQAHILSLVDRF</sequence>
<dbReference type="InterPro" id="IPR039678">
    <property type="entry name" value="CTNNBL1"/>
</dbReference>
<dbReference type="InterPro" id="IPR018378">
    <property type="entry name" value="C-type_lectin_CS"/>
</dbReference>
<keyword evidence="2" id="KW-0597">Phosphoprotein</keyword>
<keyword evidence="3" id="KW-0677">Repeat</keyword>
<feature type="region of interest" description="Disordered" evidence="7">
    <location>
        <begin position="105"/>
        <end position="133"/>
    </location>
</feature>
<dbReference type="Gene3D" id="1.25.10.10">
    <property type="entry name" value="Leucine-rich Repeat Variant"/>
    <property type="match status" value="1"/>
</dbReference>
<dbReference type="InterPro" id="IPR013180">
    <property type="entry name" value="CTNNBL1_N"/>
</dbReference>
<keyword evidence="6" id="KW-0539">Nucleus</keyword>
<evidence type="ECO:0000313" key="10">
    <source>
        <dbReference type="Proteomes" id="UP000091820"/>
    </source>
</evidence>
<dbReference type="SMART" id="SM01156">
    <property type="entry name" value="DUF1716"/>
    <property type="match status" value="1"/>
</dbReference>
<dbReference type="InterPro" id="IPR016186">
    <property type="entry name" value="C-type_lectin-like/link_sf"/>
</dbReference>
<dbReference type="GO" id="GO:0005681">
    <property type="term" value="C:spliceosomal complex"/>
    <property type="evidence" value="ECO:0007669"/>
    <property type="project" value="TreeGrafter"/>
</dbReference>
<accession>A0A1A9WZA8</accession>
<dbReference type="Proteomes" id="UP000091820">
    <property type="component" value="Unassembled WGS sequence"/>
</dbReference>
<proteinExistence type="predicted"/>
<dbReference type="STRING" id="37001.A0A1A9WZA8"/>
<organism evidence="9 10">
    <name type="scientific">Glossina brevipalpis</name>
    <dbReference type="NCBI Taxonomy" id="37001"/>
    <lineage>
        <taxon>Eukaryota</taxon>
        <taxon>Metazoa</taxon>
        <taxon>Ecdysozoa</taxon>
        <taxon>Arthropoda</taxon>
        <taxon>Hexapoda</taxon>
        <taxon>Insecta</taxon>
        <taxon>Pterygota</taxon>
        <taxon>Neoptera</taxon>
        <taxon>Endopterygota</taxon>
        <taxon>Diptera</taxon>
        <taxon>Brachycera</taxon>
        <taxon>Muscomorpha</taxon>
        <taxon>Hippoboscoidea</taxon>
        <taxon>Glossinidae</taxon>
        <taxon>Glossina</taxon>
    </lineage>
</organism>
<evidence type="ECO:0000256" key="5">
    <source>
        <dbReference type="ARBA" id="ARBA00023157"/>
    </source>
</evidence>
<dbReference type="PANTHER" id="PTHR14978">
    <property type="entry name" value="BETA-CATENIN-LIKE PROTEIN 1 NUCLEAR ASSOCIATED PROTEIN"/>
    <property type="match status" value="1"/>
</dbReference>
<name>A0A1A9WZA8_9MUSC</name>
<keyword evidence="5" id="KW-1015">Disulfide bond</keyword>
<evidence type="ECO:0000313" key="9">
    <source>
        <dbReference type="EnsemblMetazoa" id="GBRI038232-PA"/>
    </source>
</evidence>
<evidence type="ECO:0000256" key="1">
    <source>
        <dbReference type="ARBA" id="ARBA00004123"/>
    </source>
</evidence>
<evidence type="ECO:0000259" key="8">
    <source>
        <dbReference type="PROSITE" id="PS50041"/>
    </source>
</evidence>
<dbReference type="InterPro" id="IPR016187">
    <property type="entry name" value="CTDL_fold"/>
</dbReference>
<keyword evidence="10" id="KW-1185">Reference proteome</keyword>
<protein>
    <recommendedName>
        <fullName evidence="8">C-type lectin domain-containing protein</fullName>
    </recommendedName>
</protein>
<evidence type="ECO:0000256" key="6">
    <source>
        <dbReference type="ARBA" id="ARBA00023242"/>
    </source>
</evidence>